<feature type="signal peptide" evidence="2">
    <location>
        <begin position="1"/>
        <end position="21"/>
    </location>
</feature>
<dbReference type="PROSITE" id="PS51257">
    <property type="entry name" value="PROKAR_LIPOPROTEIN"/>
    <property type="match status" value="1"/>
</dbReference>
<keyword evidence="3" id="KW-0176">Collagen</keyword>
<protein>
    <submittedName>
        <fullName evidence="3">Collagen-like protein</fullName>
    </submittedName>
</protein>
<name>A0A223NT96_9SPHI</name>
<evidence type="ECO:0000256" key="2">
    <source>
        <dbReference type="SAM" id="SignalP"/>
    </source>
</evidence>
<dbReference type="InterPro" id="IPR008160">
    <property type="entry name" value="Collagen"/>
</dbReference>
<dbReference type="AlphaFoldDB" id="A0A223NT96"/>
<accession>A0A223NT96</accession>
<dbReference type="OrthoDB" id="8457242at2"/>
<reference evidence="3 4" key="1">
    <citation type="submission" date="2017-08" db="EMBL/GenBank/DDBJ databases">
        <title>Complete genome sequence of Mucilaginibacter sp. strain BJC16-A31.</title>
        <authorList>
            <consortium name="Henan University of Science and Technology"/>
            <person name="You X."/>
        </authorList>
    </citation>
    <scope>NUCLEOTIDE SEQUENCE [LARGE SCALE GENOMIC DNA]</scope>
    <source>
        <strain evidence="3 4">BJC16-A31</strain>
    </source>
</reference>
<dbReference type="Proteomes" id="UP000215002">
    <property type="component" value="Chromosome"/>
</dbReference>
<dbReference type="RefSeq" id="WP_094569615.1">
    <property type="nucleotide sequence ID" value="NZ_CP022743.1"/>
</dbReference>
<proteinExistence type="predicted"/>
<keyword evidence="2" id="KW-0732">Signal</keyword>
<keyword evidence="4" id="KW-1185">Reference proteome</keyword>
<dbReference type="Pfam" id="PF01391">
    <property type="entry name" value="Collagen"/>
    <property type="match status" value="1"/>
</dbReference>
<evidence type="ECO:0000313" key="4">
    <source>
        <dbReference type="Proteomes" id="UP000215002"/>
    </source>
</evidence>
<gene>
    <name evidence="3" type="ORF">MuYL_1212</name>
</gene>
<feature type="region of interest" description="Disordered" evidence="1">
    <location>
        <begin position="29"/>
        <end position="61"/>
    </location>
</feature>
<dbReference type="EMBL" id="CP022743">
    <property type="protein sequence ID" value="ASU33112.1"/>
    <property type="molecule type" value="Genomic_DNA"/>
</dbReference>
<evidence type="ECO:0000313" key="3">
    <source>
        <dbReference type="EMBL" id="ASU33112.1"/>
    </source>
</evidence>
<evidence type="ECO:0000256" key="1">
    <source>
        <dbReference type="SAM" id="MobiDB-lite"/>
    </source>
</evidence>
<dbReference type="KEGG" id="muc:MuYL_1212"/>
<feature type="compositionally biased region" description="Low complexity" evidence="1">
    <location>
        <begin position="37"/>
        <end position="61"/>
    </location>
</feature>
<feature type="chain" id="PRO_5013234145" evidence="2">
    <location>
        <begin position="22"/>
        <end position="208"/>
    </location>
</feature>
<organism evidence="3 4">
    <name type="scientific">Mucilaginibacter xinganensis</name>
    <dbReference type="NCBI Taxonomy" id="1234841"/>
    <lineage>
        <taxon>Bacteria</taxon>
        <taxon>Pseudomonadati</taxon>
        <taxon>Bacteroidota</taxon>
        <taxon>Sphingobacteriia</taxon>
        <taxon>Sphingobacteriales</taxon>
        <taxon>Sphingobacteriaceae</taxon>
        <taxon>Mucilaginibacter</taxon>
    </lineage>
</organism>
<sequence length="208" mass="21482">MKKIRYLFTAVMLLASCIKGGNVGPAGPAGGTGQVGPQGNTGPAGATGAAGSQGSTGSAGATGAQGATNAYYSDWITPATSTSDFDPNYLISWYQWDVPAPAITQDVIDKGLVLVYGTNFEKFVAKIGLTTNWPAGKVTAFPAFISITIENGTFDDRLSVTLQPGHIILQVTAFVGFLGGVDVGNTVSIKYTVVPGNTHSIGSTFKRR</sequence>